<comment type="similarity">
    <text evidence="1">Belongs to the IFT43 family.</text>
</comment>
<dbReference type="AlphaFoldDB" id="A0A835CQL9"/>
<dbReference type="GO" id="GO:0035721">
    <property type="term" value="P:intraciliary retrograde transport"/>
    <property type="evidence" value="ECO:0007669"/>
    <property type="project" value="TreeGrafter"/>
</dbReference>
<reference evidence="4 5" key="1">
    <citation type="submission" date="2020-08" db="EMBL/GenBank/DDBJ databases">
        <title>Aphidius gifuensis genome sequencing and assembly.</title>
        <authorList>
            <person name="Du Z."/>
        </authorList>
    </citation>
    <scope>NUCLEOTIDE SEQUENCE [LARGE SCALE GENOMIC DNA]</scope>
    <source>
        <strain evidence="4">YNYX2018</strain>
        <tissue evidence="4">Adults</tissue>
    </source>
</reference>
<dbReference type="GO" id="GO:0030991">
    <property type="term" value="C:intraciliary transport particle A"/>
    <property type="evidence" value="ECO:0007669"/>
    <property type="project" value="InterPro"/>
</dbReference>
<organism evidence="4 5">
    <name type="scientific">Aphidius gifuensis</name>
    <name type="common">Parasitoid wasp</name>
    <dbReference type="NCBI Taxonomy" id="684658"/>
    <lineage>
        <taxon>Eukaryota</taxon>
        <taxon>Metazoa</taxon>
        <taxon>Ecdysozoa</taxon>
        <taxon>Arthropoda</taxon>
        <taxon>Hexapoda</taxon>
        <taxon>Insecta</taxon>
        <taxon>Pterygota</taxon>
        <taxon>Neoptera</taxon>
        <taxon>Endopterygota</taxon>
        <taxon>Hymenoptera</taxon>
        <taxon>Apocrita</taxon>
        <taxon>Ichneumonoidea</taxon>
        <taxon>Braconidae</taxon>
        <taxon>Aphidiinae</taxon>
        <taxon>Aphidius</taxon>
    </lineage>
</organism>
<accession>A0A835CQL9</accession>
<feature type="compositionally biased region" description="Polar residues" evidence="3">
    <location>
        <begin position="56"/>
        <end position="65"/>
    </location>
</feature>
<gene>
    <name evidence="4" type="ORF">HCN44_000138</name>
</gene>
<sequence>MDWTTDNDNSSKKSSKTMGDKNYLQQLIPRLGRRAGQNNLQEDNTKFDDDFLEGSGVSSGASTRSRPFAPPRARKTGWGDELKSAKMRSANLLETEIRRRSSEEDDDIPVIPDIDEIQEDNMTSPDLANAPSVGINRVAAYKELDSDLLKNSSFAMIDDINLSLLTEKLYPDKLLDEPDEVWSWDQLFIQVSSELNSELIN</sequence>
<evidence type="ECO:0008006" key="6">
    <source>
        <dbReference type="Google" id="ProtNLM"/>
    </source>
</evidence>
<dbReference type="OrthoDB" id="206950at2759"/>
<feature type="region of interest" description="Disordered" evidence="3">
    <location>
        <begin position="1"/>
        <end position="81"/>
    </location>
</feature>
<evidence type="ECO:0000313" key="4">
    <source>
        <dbReference type="EMBL" id="KAF7990333.1"/>
    </source>
</evidence>
<evidence type="ECO:0000313" key="5">
    <source>
        <dbReference type="Proteomes" id="UP000639338"/>
    </source>
</evidence>
<evidence type="ECO:0000256" key="2">
    <source>
        <dbReference type="ARBA" id="ARBA00022794"/>
    </source>
</evidence>
<comment type="caution">
    <text evidence="4">The sequence shown here is derived from an EMBL/GenBank/DDBJ whole genome shotgun (WGS) entry which is preliminary data.</text>
</comment>
<name>A0A835CQL9_APHGI</name>
<dbReference type="Pfam" id="PF15305">
    <property type="entry name" value="IFT43"/>
    <property type="match status" value="1"/>
</dbReference>
<dbReference type="Proteomes" id="UP000639338">
    <property type="component" value="Unassembled WGS sequence"/>
</dbReference>
<keyword evidence="2" id="KW-0970">Cilium biogenesis/degradation</keyword>
<dbReference type="InterPro" id="IPR029302">
    <property type="entry name" value="IFT43"/>
</dbReference>
<evidence type="ECO:0000256" key="1">
    <source>
        <dbReference type="ARBA" id="ARBA00007563"/>
    </source>
</evidence>
<dbReference type="PANTHER" id="PTHR33724:SF1">
    <property type="entry name" value="INTRAFLAGELLAR TRANSPORT PROTEIN 43 HOMOLOG"/>
    <property type="match status" value="1"/>
</dbReference>
<dbReference type="PANTHER" id="PTHR33724">
    <property type="entry name" value="INTRAFLAGELLAR TRANSPORT PROTEIN 43 HOMOLOG"/>
    <property type="match status" value="1"/>
</dbReference>
<evidence type="ECO:0000256" key="3">
    <source>
        <dbReference type="SAM" id="MobiDB-lite"/>
    </source>
</evidence>
<proteinExistence type="inferred from homology"/>
<keyword evidence="5" id="KW-1185">Reference proteome</keyword>
<protein>
    <recommendedName>
        <fullName evidence="6">Intraflagellar transport protein 43 homolog</fullName>
    </recommendedName>
</protein>
<dbReference type="EMBL" id="JACMRX010000004">
    <property type="protein sequence ID" value="KAF7990333.1"/>
    <property type="molecule type" value="Genomic_DNA"/>
</dbReference>
<dbReference type="GO" id="GO:0005929">
    <property type="term" value="C:cilium"/>
    <property type="evidence" value="ECO:0007669"/>
    <property type="project" value="TreeGrafter"/>
</dbReference>